<dbReference type="PANTHER" id="PTHR22997">
    <property type="entry name" value="PIH1 DOMAIN-CONTAINING PROTEIN 1"/>
    <property type="match status" value="1"/>
</dbReference>
<evidence type="ECO:0000313" key="3">
    <source>
        <dbReference type="EMBL" id="KAJ8101129.1"/>
    </source>
</evidence>
<dbReference type="GeneID" id="80884395"/>
<dbReference type="GO" id="GO:1990904">
    <property type="term" value="C:ribonucleoprotein complex"/>
    <property type="evidence" value="ECO:0007669"/>
    <property type="project" value="TreeGrafter"/>
</dbReference>
<dbReference type="GO" id="GO:0006364">
    <property type="term" value="P:rRNA processing"/>
    <property type="evidence" value="ECO:0007669"/>
    <property type="project" value="TreeGrafter"/>
</dbReference>
<accession>A0AAD7QTN6</accession>
<dbReference type="Proteomes" id="UP001217417">
    <property type="component" value="Unassembled WGS sequence"/>
</dbReference>
<evidence type="ECO:0000256" key="1">
    <source>
        <dbReference type="ARBA" id="ARBA00008511"/>
    </source>
</evidence>
<gene>
    <name evidence="3" type="ORF">POJ06DRAFT_267296</name>
</gene>
<keyword evidence="4" id="KW-1185">Reference proteome</keyword>
<sequence length="345" mass="37774">MSNEGEYTLIPSPGFVVKTALQAPTTDPPASVGTKVFVNICYNKRVPEAPGGLERIEEAIMRDDWAIPIIVSSAREDKDKAGSKCLVYDCCANTKILQHALRDSNVRLVLIESCLEVAEGHARTIFSRDYKLPKLKWKGPTGIPIVYRDEAVYKSVLGSDTETVQPTITSTLDDLAKNIAKGDEHQQKAIAGTNETATETRAKSDNPLLFIEQEANQEAHGISLIPNRAGQSRKNLIIEEIDSKPSMKVASTGVPPLVKEPDSSNVTLRDLKRTSFPMYQVAVTSEDAKALSSANLEFDDSSRLLVIKLQGSESKNVELTVPSRANLEKIQAFFATDSNILSIFL</sequence>
<dbReference type="RefSeq" id="XP_056044579.1">
    <property type="nucleotide sequence ID" value="XM_056189229.1"/>
</dbReference>
<feature type="domain" description="PIH1 N-terminal" evidence="2">
    <location>
        <begin position="10"/>
        <end position="141"/>
    </location>
</feature>
<comment type="similarity">
    <text evidence="1">Belongs to the PIH1 family.</text>
</comment>
<dbReference type="AlphaFoldDB" id="A0AAD7QTN6"/>
<dbReference type="InterPro" id="IPR050734">
    <property type="entry name" value="PIH1/Kintoun_subfamily"/>
</dbReference>
<protein>
    <submittedName>
        <fullName evidence="3">PIH1 family</fullName>
    </submittedName>
</protein>
<dbReference type="GO" id="GO:0000492">
    <property type="term" value="P:box C/D snoRNP assembly"/>
    <property type="evidence" value="ECO:0007669"/>
    <property type="project" value="TreeGrafter"/>
</dbReference>
<proteinExistence type="inferred from homology"/>
<dbReference type="GO" id="GO:0005737">
    <property type="term" value="C:cytoplasm"/>
    <property type="evidence" value="ECO:0007669"/>
    <property type="project" value="TreeGrafter"/>
</dbReference>
<dbReference type="InterPro" id="IPR012981">
    <property type="entry name" value="PIH1_N"/>
</dbReference>
<dbReference type="PANTHER" id="PTHR22997:SF0">
    <property type="entry name" value="PIH1 DOMAIN-CONTAINING PROTEIN 1"/>
    <property type="match status" value="1"/>
</dbReference>
<dbReference type="GO" id="GO:0097255">
    <property type="term" value="C:R2TP complex"/>
    <property type="evidence" value="ECO:0007669"/>
    <property type="project" value="TreeGrafter"/>
</dbReference>
<comment type="caution">
    <text evidence="3">The sequence shown here is derived from an EMBL/GenBank/DDBJ whole genome shotgun (WGS) entry which is preliminary data.</text>
</comment>
<dbReference type="EMBL" id="JARPMG010000004">
    <property type="protein sequence ID" value="KAJ8101129.1"/>
    <property type="molecule type" value="Genomic_DNA"/>
</dbReference>
<evidence type="ECO:0000313" key="4">
    <source>
        <dbReference type="Proteomes" id="UP001217417"/>
    </source>
</evidence>
<evidence type="ECO:0000259" key="2">
    <source>
        <dbReference type="Pfam" id="PF08190"/>
    </source>
</evidence>
<name>A0AAD7QTN6_9ASCO</name>
<reference evidence="3" key="1">
    <citation type="submission" date="2023-03" db="EMBL/GenBank/DDBJ databases">
        <title>Near-Complete genome sequence of Lipomyces tetrasporous NRRL Y-64009, an oleaginous yeast capable of growing on lignocellulosic hydrolysates.</title>
        <authorList>
            <consortium name="Lawrence Berkeley National Laboratory"/>
            <person name="Jagtap S.S."/>
            <person name="Liu J.-J."/>
            <person name="Walukiewicz H.E."/>
            <person name="Pangilinan J."/>
            <person name="Lipzen A."/>
            <person name="Ahrendt S."/>
            <person name="Koriabine M."/>
            <person name="Cobaugh K."/>
            <person name="Salamov A."/>
            <person name="Yoshinaga Y."/>
            <person name="Ng V."/>
            <person name="Daum C."/>
            <person name="Grigoriev I.V."/>
            <person name="Slininger P.J."/>
            <person name="Dien B.S."/>
            <person name="Jin Y.-S."/>
            <person name="Rao C.V."/>
        </authorList>
    </citation>
    <scope>NUCLEOTIDE SEQUENCE</scope>
    <source>
        <strain evidence="3">NRRL Y-64009</strain>
    </source>
</reference>
<organism evidence="3 4">
    <name type="scientific">Lipomyces tetrasporus</name>
    <dbReference type="NCBI Taxonomy" id="54092"/>
    <lineage>
        <taxon>Eukaryota</taxon>
        <taxon>Fungi</taxon>
        <taxon>Dikarya</taxon>
        <taxon>Ascomycota</taxon>
        <taxon>Saccharomycotina</taxon>
        <taxon>Lipomycetes</taxon>
        <taxon>Lipomycetales</taxon>
        <taxon>Lipomycetaceae</taxon>
        <taxon>Lipomyces</taxon>
    </lineage>
</organism>
<dbReference type="Pfam" id="PF08190">
    <property type="entry name" value="PIH1"/>
    <property type="match status" value="1"/>
</dbReference>